<dbReference type="OrthoDB" id="9131905at2"/>
<dbReference type="RefSeq" id="WP_124684623.1">
    <property type="nucleotide sequence ID" value="NZ_CP033969.1"/>
</dbReference>
<evidence type="ECO:0000313" key="2">
    <source>
        <dbReference type="Proteomes" id="UP000270411"/>
    </source>
</evidence>
<name>A0A3G8H3I2_9BURK</name>
<accession>A0A3G8H3I2</accession>
<organism evidence="1 2">
    <name type="scientific">Cupriavidus pauculus</name>
    <dbReference type="NCBI Taxonomy" id="82633"/>
    <lineage>
        <taxon>Bacteria</taxon>
        <taxon>Pseudomonadati</taxon>
        <taxon>Pseudomonadota</taxon>
        <taxon>Betaproteobacteria</taxon>
        <taxon>Burkholderiales</taxon>
        <taxon>Burkholderiaceae</taxon>
        <taxon>Cupriavidus</taxon>
    </lineage>
</organism>
<dbReference type="EMBL" id="CP033969">
    <property type="protein sequence ID" value="AZG14869.1"/>
    <property type="molecule type" value="Genomic_DNA"/>
</dbReference>
<evidence type="ECO:0000313" key="1">
    <source>
        <dbReference type="EMBL" id="AZG14869.1"/>
    </source>
</evidence>
<dbReference type="AlphaFoldDB" id="A0A3G8H3I2"/>
<protein>
    <submittedName>
        <fullName evidence="1">Uncharacterized protein</fullName>
    </submittedName>
</protein>
<reference evidence="2" key="1">
    <citation type="submission" date="2018-11" db="EMBL/GenBank/DDBJ databases">
        <title>FDA dAtabase for Regulatory Grade micrObial Sequences (FDA-ARGOS): Supporting development and validation of Infectious Disease Dx tests.</title>
        <authorList>
            <person name="Goldberg B."/>
            <person name="Campos J."/>
            <person name="Tallon L."/>
            <person name="Sadzewicz L."/>
            <person name="Zhao X."/>
            <person name="Vavikolanu K."/>
            <person name="Mehta A."/>
            <person name="Aluvathingal J."/>
            <person name="Nadendla S."/>
            <person name="Geyer C."/>
            <person name="Nandy P."/>
            <person name="Yan Y."/>
            <person name="Sichtig H."/>
        </authorList>
    </citation>
    <scope>NUCLEOTIDE SEQUENCE [LARGE SCALE GENOMIC DNA]</scope>
    <source>
        <strain evidence="2">FDAARGOS_614</strain>
    </source>
</reference>
<sequence>MTFDLQARDNFSGLTVAEYIETVPGELPIDAVGLWQIVPTGRYGYELADADLTEFVRRCVFALLESGAKPVVGGGGTEYDWILEPKYGVDNKEVADAVVQEWLSNGAGDTDPGGLWFALPSPYVGKRK</sequence>
<gene>
    <name evidence="1" type="ORF">EHF44_16365</name>
</gene>
<dbReference type="Proteomes" id="UP000270411">
    <property type="component" value="Chromosome 1"/>
</dbReference>
<dbReference type="KEGG" id="cpau:EHF44_16365"/>
<proteinExistence type="predicted"/>